<evidence type="ECO:0000313" key="1">
    <source>
        <dbReference type="EMBL" id="CAG4903248.1"/>
    </source>
</evidence>
<organism evidence="1 2">
    <name type="scientific">Paraburkholderia saeva</name>
    <dbReference type="NCBI Taxonomy" id="2777537"/>
    <lineage>
        <taxon>Bacteria</taxon>
        <taxon>Pseudomonadati</taxon>
        <taxon>Pseudomonadota</taxon>
        <taxon>Betaproteobacteria</taxon>
        <taxon>Burkholderiales</taxon>
        <taxon>Burkholderiaceae</taxon>
        <taxon>Paraburkholderia</taxon>
    </lineage>
</organism>
<reference evidence="1" key="1">
    <citation type="submission" date="2021-04" db="EMBL/GenBank/DDBJ databases">
        <authorList>
            <person name="Vanwijnsberghe S."/>
        </authorList>
    </citation>
    <scope>NUCLEOTIDE SEQUENCE</scope>
    <source>
        <strain evidence="1">LMG 31841</strain>
    </source>
</reference>
<accession>A0A9N8RXN0</accession>
<protein>
    <submittedName>
        <fullName evidence="1">Uncharacterized protein</fullName>
    </submittedName>
</protein>
<dbReference type="Proteomes" id="UP000789704">
    <property type="component" value="Unassembled WGS sequence"/>
</dbReference>
<dbReference type="RefSeq" id="WP_228878418.1">
    <property type="nucleotide sequence ID" value="NZ_CAJQYX010000002.1"/>
</dbReference>
<comment type="caution">
    <text evidence="1">The sequence shown here is derived from an EMBL/GenBank/DDBJ whole genome shotgun (WGS) entry which is preliminary data.</text>
</comment>
<dbReference type="AlphaFoldDB" id="A0A9N8RXN0"/>
<proteinExistence type="predicted"/>
<keyword evidence="2" id="KW-1185">Reference proteome</keyword>
<name>A0A9N8RXN0_9BURK</name>
<evidence type="ECO:0000313" key="2">
    <source>
        <dbReference type="Proteomes" id="UP000789704"/>
    </source>
</evidence>
<sequence length="85" mass="9293">MKPAGADMGDYTESYRDYVIEVAVEQVLTGVKAHFRVLKSDAVTIDWRLVPIDRLWSTEHRAAEAGFQAAREAIDAMDKPGAGAG</sequence>
<gene>
    <name evidence="1" type="ORF">LMG31841_03209</name>
</gene>
<dbReference type="EMBL" id="CAJQZC010000005">
    <property type="protein sequence ID" value="CAG4903248.1"/>
    <property type="molecule type" value="Genomic_DNA"/>
</dbReference>